<evidence type="ECO:0000256" key="2">
    <source>
        <dbReference type="PROSITE-ProRule" id="PRU00196"/>
    </source>
</evidence>
<dbReference type="InterPro" id="IPR051077">
    <property type="entry name" value="Ca-dependent_lectin"/>
</dbReference>
<dbReference type="Pfam" id="PF00530">
    <property type="entry name" value="SRCR"/>
    <property type="match status" value="1"/>
</dbReference>
<dbReference type="InterPro" id="IPR001190">
    <property type="entry name" value="SRCR"/>
</dbReference>
<dbReference type="InParanoid" id="K1QUB3"/>
<dbReference type="PRINTS" id="PR00258">
    <property type="entry name" value="SPERACTRCPTR"/>
</dbReference>
<protein>
    <submittedName>
        <fullName evidence="3">Scavenger receptor cysteine-rich domain-containing group B protein</fullName>
    </submittedName>
</protein>
<feature type="disulfide bond" evidence="2">
    <location>
        <begin position="86"/>
        <end position="96"/>
    </location>
</feature>
<dbReference type="PANTHER" id="PTHR24024:SF18">
    <property type="entry name" value="SHORT-CHAIN COLLAGEN C4-LIKE"/>
    <property type="match status" value="1"/>
</dbReference>
<dbReference type="GO" id="GO:0005615">
    <property type="term" value="C:extracellular space"/>
    <property type="evidence" value="ECO:0007669"/>
    <property type="project" value="TreeGrafter"/>
</dbReference>
<evidence type="ECO:0000256" key="1">
    <source>
        <dbReference type="ARBA" id="ARBA00023157"/>
    </source>
</evidence>
<organism evidence="3">
    <name type="scientific">Magallana gigas</name>
    <name type="common">Pacific oyster</name>
    <name type="synonym">Crassostrea gigas</name>
    <dbReference type="NCBI Taxonomy" id="29159"/>
    <lineage>
        <taxon>Eukaryota</taxon>
        <taxon>Metazoa</taxon>
        <taxon>Spiralia</taxon>
        <taxon>Lophotrochozoa</taxon>
        <taxon>Mollusca</taxon>
        <taxon>Bivalvia</taxon>
        <taxon>Autobranchia</taxon>
        <taxon>Pteriomorphia</taxon>
        <taxon>Ostreida</taxon>
        <taxon>Ostreoidea</taxon>
        <taxon>Ostreidae</taxon>
        <taxon>Magallana</taxon>
    </lineage>
</organism>
<keyword evidence="1 2" id="KW-1015">Disulfide bond</keyword>
<name>K1QUB3_MAGGI</name>
<keyword evidence="3" id="KW-0675">Receptor</keyword>
<dbReference type="SMART" id="SM00202">
    <property type="entry name" value="SR"/>
    <property type="match status" value="1"/>
</dbReference>
<dbReference type="EMBL" id="JH817156">
    <property type="protein sequence ID" value="EKC37243.1"/>
    <property type="molecule type" value="Genomic_DNA"/>
</dbReference>
<dbReference type="InterPro" id="IPR036772">
    <property type="entry name" value="SRCR-like_dom_sf"/>
</dbReference>
<dbReference type="PANTHER" id="PTHR24024">
    <property type="entry name" value="PULMONARY SURFACTANT-ASSOCIATED PROTEIN A"/>
    <property type="match status" value="1"/>
</dbReference>
<comment type="caution">
    <text evidence="2">Lacks conserved residue(s) required for the propagation of feature annotation.</text>
</comment>
<reference evidence="3" key="1">
    <citation type="journal article" date="2012" name="Nature">
        <title>The oyster genome reveals stress adaptation and complexity of shell formation.</title>
        <authorList>
            <person name="Zhang G."/>
            <person name="Fang X."/>
            <person name="Guo X."/>
            <person name="Li L."/>
            <person name="Luo R."/>
            <person name="Xu F."/>
            <person name="Yang P."/>
            <person name="Zhang L."/>
            <person name="Wang X."/>
            <person name="Qi H."/>
            <person name="Xiong Z."/>
            <person name="Que H."/>
            <person name="Xie Y."/>
            <person name="Holland P.W."/>
            <person name="Paps J."/>
            <person name="Zhu Y."/>
            <person name="Wu F."/>
            <person name="Chen Y."/>
            <person name="Wang J."/>
            <person name="Peng C."/>
            <person name="Meng J."/>
            <person name="Yang L."/>
            <person name="Liu J."/>
            <person name="Wen B."/>
            <person name="Zhang N."/>
            <person name="Huang Z."/>
            <person name="Zhu Q."/>
            <person name="Feng Y."/>
            <person name="Mount A."/>
            <person name="Hedgecock D."/>
            <person name="Xu Z."/>
            <person name="Liu Y."/>
            <person name="Domazet-Loso T."/>
            <person name="Du Y."/>
            <person name="Sun X."/>
            <person name="Zhang S."/>
            <person name="Liu B."/>
            <person name="Cheng P."/>
            <person name="Jiang X."/>
            <person name="Li J."/>
            <person name="Fan D."/>
            <person name="Wang W."/>
            <person name="Fu W."/>
            <person name="Wang T."/>
            <person name="Wang B."/>
            <person name="Zhang J."/>
            <person name="Peng Z."/>
            <person name="Li Y."/>
            <person name="Li N."/>
            <person name="Wang J."/>
            <person name="Chen M."/>
            <person name="He Y."/>
            <person name="Tan F."/>
            <person name="Song X."/>
            <person name="Zheng Q."/>
            <person name="Huang R."/>
            <person name="Yang H."/>
            <person name="Du X."/>
            <person name="Chen L."/>
            <person name="Yang M."/>
            <person name="Gaffney P.M."/>
            <person name="Wang S."/>
            <person name="Luo L."/>
            <person name="She Z."/>
            <person name="Ming Y."/>
            <person name="Huang W."/>
            <person name="Zhang S."/>
            <person name="Huang B."/>
            <person name="Zhang Y."/>
            <person name="Qu T."/>
            <person name="Ni P."/>
            <person name="Miao G."/>
            <person name="Wang J."/>
            <person name="Wang Q."/>
            <person name="Steinberg C.E."/>
            <person name="Wang H."/>
            <person name="Li N."/>
            <person name="Qian L."/>
            <person name="Zhang G."/>
            <person name="Li Y."/>
            <person name="Yang H."/>
            <person name="Liu X."/>
            <person name="Wang J."/>
            <person name="Yin Y."/>
            <person name="Wang J."/>
        </authorList>
    </citation>
    <scope>NUCLEOTIDE SEQUENCE [LARGE SCALE GENOMIC DNA]</scope>
    <source>
        <strain evidence="3">05x7-T-G4-1.051#20</strain>
    </source>
</reference>
<evidence type="ECO:0000313" key="3">
    <source>
        <dbReference type="EMBL" id="EKC37243.1"/>
    </source>
</evidence>
<proteinExistence type="predicted"/>
<dbReference type="Gene3D" id="3.10.250.10">
    <property type="entry name" value="SRCR-like domain"/>
    <property type="match status" value="1"/>
</dbReference>
<dbReference type="AlphaFoldDB" id="K1QUB3"/>
<dbReference type="GO" id="GO:0016020">
    <property type="term" value="C:membrane"/>
    <property type="evidence" value="ECO:0007669"/>
    <property type="project" value="InterPro"/>
</dbReference>
<dbReference type="PROSITE" id="PS50287">
    <property type="entry name" value="SRCR_2"/>
    <property type="match status" value="1"/>
</dbReference>
<gene>
    <name evidence="3" type="ORF">CGI_10022828</name>
</gene>
<dbReference type="SUPFAM" id="SSF56487">
    <property type="entry name" value="SRCR-like"/>
    <property type="match status" value="1"/>
</dbReference>
<accession>K1QUB3</accession>
<dbReference type="HOGENOM" id="CLU_1054651_0_0_1"/>
<sequence>MPPIRYWLSDTTPVRLVGGTGPWEGRVEIQNGGHWRNVCHDNINLQTAEVFCSMIGFPDKDVVTEIKSDHFYGRGSSGNMISILNCADGLSGISGCETYTECSSGVGLSLRCRFAGGSLYDHTGAAAEFVCLPLDPDLISGFTSGTAYVYGSEYDTNEFGHRSGNDLHCSVCRSKVQSSDLMIPGKSSCYDGWTMQYHGDLVAGANIHKAATQYICLDEHPDALTAGQDDHDGKLFYPVLAVCGSLACPPYEDGKYLTCVVCTK</sequence>